<feature type="non-terminal residue" evidence="1">
    <location>
        <position position="71"/>
    </location>
</feature>
<protein>
    <submittedName>
        <fullName evidence="1">Uncharacterized protein</fullName>
    </submittedName>
</protein>
<feature type="non-terminal residue" evidence="1">
    <location>
        <position position="1"/>
    </location>
</feature>
<organism evidence="1 2">
    <name type="scientific">Datura stramonium</name>
    <name type="common">Jimsonweed</name>
    <name type="synonym">Common thornapple</name>
    <dbReference type="NCBI Taxonomy" id="4076"/>
    <lineage>
        <taxon>Eukaryota</taxon>
        <taxon>Viridiplantae</taxon>
        <taxon>Streptophyta</taxon>
        <taxon>Embryophyta</taxon>
        <taxon>Tracheophyta</taxon>
        <taxon>Spermatophyta</taxon>
        <taxon>Magnoliopsida</taxon>
        <taxon>eudicotyledons</taxon>
        <taxon>Gunneridae</taxon>
        <taxon>Pentapetalae</taxon>
        <taxon>asterids</taxon>
        <taxon>lamiids</taxon>
        <taxon>Solanales</taxon>
        <taxon>Solanaceae</taxon>
        <taxon>Solanoideae</taxon>
        <taxon>Datureae</taxon>
        <taxon>Datura</taxon>
    </lineage>
</organism>
<proteinExistence type="predicted"/>
<name>A0ABS8VKU7_DATST</name>
<evidence type="ECO:0000313" key="2">
    <source>
        <dbReference type="Proteomes" id="UP000823775"/>
    </source>
</evidence>
<sequence length="71" mass="7704">GTNGRQSYDRPSLVPSGSIPFSLKVAEVTTDRQVSDGSTLRLAFQALLFKRATVNHKEDGPSGWQQPVTTT</sequence>
<dbReference type="Proteomes" id="UP000823775">
    <property type="component" value="Unassembled WGS sequence"/>
</dbReference>
<dbReference type="EMBL" id="JACEIK010004851">
    <property type="protein sequence ID" value="MCD9646584.1"/>
    <property type="molecule type" value="Genomic_DNA"/>
</dbReference>
<keyword evidence="2" id="KW-1185">Reference proteome</keyword>
<gene>
    <name evidence="1" type="ORF">HAX54_036564</name>
</gene>
<evidence type="ECO:0000313" key="1">
    <source>
        <dbReference type="EMBL" id="MCD9646584.1"/>
    </source>
</evidence>
<comment type="caution">
    <text evidence="1">The sequence shown here is derived from an EMBL/GenBank/DDBJ whole genome shotgun (WGS) entry which is preliminary data.</text>
</comment>
<accession>A0ABS8VKU7</accession>
<reference evidence="1 2" key="1">
    <citation type="journal article" date="2021" name="BMC Genomics">
        <title>Datura genome reveals duplications of psychoactive alkaloid biosynthetic genes and high mutation rate following tissue culture.</title>
        <authorList>
            <person name="Rajewski A."/>
            <person name="Carter-House D."/>
            <person name="Stajich J."/>
            <person name="Litt A."/>
        </authorList>
    </citation>
    <scope>NUCLEOTIDE SEQUENCE [LARGE SCALE GENOMIC DNA]</scope>
    <source>
        <strain evidence="1">AR-01</strain>
    </source>
</reference>